<evidence type="ECO:0000313" key="2">
    <source>
        <dbReference type="EMBL" id="SHF90988.1"/>
    </source>
</evidence>
<name>A0A1M5FHM2_9FLAO</name>
<organism evidence="2 3">
    <name type="scientific">Flavobacterium fluvii</name>
    <dbReference type="NCBI Taxonomy" id="468056"/>
    <lineage>
        <taxon>Bacteria</taxon>
        <taxon>Pseudomonadati</taxon>
        <taxon>Bacteroidota</taxon>
        <taxon>Flavobacteriia</taxon>
        <taxon>Flavobacteriales</taxon>
        <taxon>Flavobacteriaceae</taxon>
        <taxon>Flavobacterium</taxon>
    </lineage>
</organism>
<dbReference type="InterPro" id="IPR036761">
    <property type="entry name" value="TTHA0802/YceI-like_sf"/>
</dbReference>
<sequence length="178" mass="20173">MSYKPNQAMTTKWTIDSDQSDVLIQMKDSTITYLGGETNHFDGFVSLDEDQIEDASLEFSLDSNTFPSKKETALQNKMNTNPSKKPLIRFKSTSFQKIKNNINFLKGYLTIKDVTKMVELDAEFIGINNYNGAKKAAFEIKGDINRNDFGLDKNFNNSKEKFGLGKNLKLVANLEFTI</sequence>
<evidence type="ECO:0000259" key="1">
    <source>
        <dbReference type="SMART" id="SM00867"/>
    </source>
</evidence>
<dbReference type="PANTHER" id="PTHR34406:SF1">
    <property type="entry name" value="PROTEIN YCEI"/>
    <property type="match status" value="1"/>
</dbReference>
<dbReference type="PANTHER" id="PTHR34406">
    <property type="entry name" value="PROTEIN YCEI"/>
    <property type="match status" value="1"/>
</dbReference>
<dbReference type="EMBL" id="FQWB01000001">
    <property type="protein sequence ID" value="SHF90988.1"/>
    <property type="molecule type" value="Genomic_DNA"/>
</dbReference>
<gene>
    <name evidence="2" type="ORF">SAMN05443549_101792</name>
</gene>
<dbReference type="Gene3D" id="2.40.128.110">
    <property type="entry name" value="Lipid/polyisoprenoid-binding, YceI-like"/>
    <property type="match status" value="1"/>
</dbReference>
<dbReference type="SMART" id="SM00867">
    <property type="entry name" value="YceI"/>
    <property type="match status" value="1"/>
</dbReference>
<dbReference type="AlphaFoldDB" id="A0A1M5FHM2"/>
<reference evidence="3" key="1">
    <citation type="submission" date="2016-11" db="EMBL/GenBank/DDBJ databases">
        <authorList>
            <person name="Varghese N."/>
            <person name="Submissions S."/>
        </authorList>
    </citation>
    <scope>NUCLEOTIDE SEQUENCE [LARGE SCALE GENOMIC DNA]</scope>
    <source>
        <strain evidence="3">DSM 19978</strain>
    </source>
</reference>
<evidence type="ECO:0000313" key="3">
    <source>
        <dbReference type="Proteomes" id="UP000184516"/>
    </source>
</evidence>
<accession>A0A1M5FHM2</accession>
<dbReference type="STRING" id="468056.SAMN05443549_101792"/>
<proteinExistence type="predicted"/>
<keyword evidence="3" id="KW-1185">Reference proteome</keyword>
<dbReference type="SUPFAM" id="SSF101874">
    <property type="entry name" value="YceI-like"/>
    <property type="match status" value="1"/>
</dbReference>
<dbReference type="Proteomes" id="UP000184516">
    <property type="component" value="Unassembled WGS sequence"/>
</dbReference>
<protein>
    <submittedName>
        <fullName evidence="2">Polyisoprenoid-binding protein YceI</fullName>
    </submittedName>
</protein>
<dbReference type="InterPro" id="IPR007372">
    <property type="entry name" value="Lipid/polyisoprenoid-bd_YceI"/>
</dbReference>
<dbReference type="Pfam" id="PF04264">
    <property type="entry name" value="YceI"/>
    <property type="match status" value="1"/>
</dbReference>
<feature type="domain" description="Lipid/polyisoprenoid-binding YceI-like" evidence="1">
    <location>
        <begin position="12"/>
        <end position="177"/>
    </location>
</feature>